<organism evidence="8 9">
    <name type="scientific">Paracidovorax wautersii</name>
    <dbReference type="NCBI Taxonomy" id="1177982"/>
    <lineage>
        <taxon>Bacteria</taxon>
        <taxon>Pseudomonadati</taxon>
        <taxon>Pseudomonadota</taxon>
        <taxon>Betaproteobacteria</taxon>
        <taxon>Burkholderiales</taxon>
        <taxon>Comamonadaceae</taxon>
        <taxon>Paracidovorax</taxon>
    </lineage>
</organism>
<dbReference type="CDD" id="cd16900">
    <property type="entry name" value="endolysin_R21-like"/>
    <property type="match status" value="1"/>
</dbReference>
<comment type="similarity">
    <text evidence="6">Belongs to the glycosyl hydrolase 24 family.</text>
</comment>
<dbReference type="EC" id="3.2.1.17" evidence="6"/>
<dbReference type="Gene3D" id="1.10.530.40">
    <property type="match status" value="1"/>
</dbReference>
<evidence type="ECO:0000256" key="5">
    <source>
        <dbReference type="ARBA" id="ARBA00023295"/>
    </source>
</evidence>
<evidence type="ECO:0000256" key="4">
    <source>
        <dbReference type="ARBA" id="ARBA00022801"/>
    </source>
</evidence>
<proteinExistence type="inferred from homology"/>
<dbReference type="SUPFAM" id="SSF53955">
    <property type="entry name" value="Lysozyme-like"/>
    <property type="match status" value="1"/>
</dbReference>
<dbReference type="EMBL" id="WNDQ01000017">
    <property type="protein sequence ID" value="KAF1021896.1"/>
    <property type="molecule type" value="Genomic_DNA"/>
</dbReference>
<evidence type="ECO:0000256" key="3">
    <source>
        <dbReference type="ARBA" id="ARBA00022638"/>
    </source>
</evidence>
<keyword evidence="7" id="KW-0732">Signal</keyword>
<dbReference type="GO" id="GO:0009253">
    <property type="term" value="P:peptidoglycan catabolic process"/>
    <property type="evidence" value="ECO:0007669"/>
    <property type="project" value="InterPro"/>
</dbReference>
<evidence type="ECO:0000256" key="2">
    <source>
        <dbReference type="ARBA" id="ARBA00022529"/>
    </source>
</evidence>
<dbReference type="InterPro" id="IPR051018">
    <property type="entry name" value="Bacteriophage_GH24"/>
</dbReference>
<dbReference type="InterPro" id="IPR034690">
    <property type="entry name" value="Endolysin_T4_type"/>
</dbReference>
<feature type="chain" id="PRO_5031456215" description="Lysozyme" evidence="7">
    <location>
        <begin position="25"/>
        <end position="164"/>
    </location>
</feature>
<name>A0A7V8JQK8_9BURK</name>
<evidence type="ECO:0000313" key="9">
    <source>
        <dbReference type="Proteomes" id="UP000461670"/>
    </source>
</evidence>
<dbReference type="Proteomes" id="UP000461670">
    <property type="component" value="Unassembled WGS sequence"/>
</dbReference>
<comment type="catalytic activity">
    <reaction evidence="1 6">
        <text>Hydrolysis of (1-&gt;4)-beta-linkages between N-acetylmuramic acid and N-acetyl-D-glucosamine residues in a peptidoglycan and between N-acetyl-D-glucosamine residues in chitodextrins.</text>
        <dbReference type="EC" id="3.2.1.17"/>
    </reaction>
</comment>
<comment type="caution">
    <text evidence="8">The sequence shown here is derived from an EMBL/GenBank/DDBJ whole genome shotgun (WGS) entry which is preliminary data.</text>
</comment>
<keyword evidence="3 6" id="KW-0081">Bacteriolytic enzyme</keyword>
<protein>
    <recommendedName>
        <fullName evidence="6">Lysozyme</fullName>
        <ecNumber evidence="6">3.2.1.17</ecNumber>
    </recommendedName>
</protein>
<accession>A0A7V8JQK8</accession>
<dbReference type="HAMAP" id="MF_04110">
    <property type="entry name" value="ENDOLYSIN_T4"/>
    <property type="match status" value="1"/>
</dbReference>
<dbReference type="GO" id="GO:0003796">
    <property type="term" value="F:lysozyme activity"/>
    <property type="evidence" value="ECO:0007669"/>
    <property type="project" value="UniProtKB-EC"/>
</dbReference>
<dbReference type="InterPro" id="IPR023347">
    <property type="entry name" value="Lysozyme_dom_sf"/>
</dbReference>
<keyword evidence="4 6" id="KW-0378">Hydrolase</keyword>
<keyword evidence="2 6" id="KW-0929">Antimicrobial</keyword>
<reference evidence="9" key="1">
    <citation type="journal article" date="2020" name="MBio">
        <title>Horizontal gene transfer to a defensive symbiont with a reduced genome amongst a multipartite beetle microbiome.</title>
        <authorList>
            <person name="Waterworth S.C."/>
            <person name="Florez L.V."/>
            <person name="Rees E.R."/>
            <person name="Hertweck C."/>
            <person name="Kaltenpoth M."/>
            <person name="Kwan J.C."/>
        </authorList>
    </citation>
    <scope>NUCLEOTIDE SEQUENCE [LARGE SCALE GENOMIC DNA]</scope>
</reference>
<dbReference type="InterPro" id="IPR023346">
    <property type="entry name" value="Lysozyme-like_dom_sf"/>
</dbReference>
<keyword evidence="5 6" id="KW-0326">Glycosidase</keyword>
<sequence length="164" mass="16855">MAQPQPKSRAALIASATAAAVALAIPAEGLRQVAYYDPPGILTVCYGHTGADVVKGQAYTLAQCRAHLDADMAAAIATVERCQPGLPEKVLAAFGDAVYNLGPTIACKPAASTAARLLKAGNIAAACRQLPRWNKARIAGVAVPLPGLTKRRAAEQTLCLEGAP</sequence>
<dbReference type="GO" id="GO:0031640">
    <property type="term" value="P:killing of cells of another organism"/>
    <property type="evidence" value="ECO:0007669"/>
    <property type="project" value="UniProtKB-KW"/>
</dbReference>
<dbReference type="Pfam" id="PF00959">
    <property type="entry name" value="Phage_lysozyme"/>
    <property type="match status" value="1"/>
</dbReference>
<feature type="signal peptide" evidence="7">
    <location>
        <begin position="1"/>
        <end position="24"/>
    </location>
</feature>
<dbReference type="PANTHER" id="PTHR38107">
    <property type="match status" value="1"/>
</dbReference>
<gene>
    <name evidence="8" type="primary">rrrD</name>
    <name evidence="8" type="ORF">GAK30_01585</name>
</gene>
<dbReference type="PANTHER" id="PTHR38107:SF3">
    <property type="entry name" value="LYSOZYME RRRD-RELATED"/>
    <property type="match status" value="1"/>
</dbReference>
<dbReference type="AlphaFoldDB" id="A0A7V8JQK8"/>
<dbReference type="InterPro" id="IPR002196">
    <property type="entry name" value="Glyco_hydro_24"/>
</dbReference>
<dbReference type="GO" id="GO:0042742">
    <property type="term" value="P:defense response to bacterium"/>
    <property type="evidence" value="ECO:0007669"/>
    <property type="project" value="UniProtKB-KW"/>
</dbReference>
<evidence type="ECO:0000256" key="7">
    <source>
        <dbReference type="SAM" id="SignalP"/>
    </source>
</evidence>
<evidence type="ECO:0000313" key="8">
    <source>
        <dbReference type="EMBL" id="KAF1021896.1"/>
    </source>
</evidence>
<dbReference type="GO" id="GO:0016998">
    <property type="term" value="P:cell wall macromolecule catabolic process"/>
    <property type="evidence" value="ECO:0007669"/>
    <property type="project" value="InterPro"/>
</dbReference>
<evidence type="ECO:0000256" key="1">
    <source>
        <dbReference type="ARBA" id="ARBA00000632"/>
    </source>
</evidence>
<evidence type="ECO:0000256" key="6">
    <source>
        <dbReference type="RuleBase" id="RU003788"/>
    </source>
</evidence>